<sequence>MLDLAVAAIVAEVPLPSADLPGVDTRGQAEAYPTLTASGHLRSPDWATCSPGWPDDTPGAFPIHPRGQWVRPGCLITLEEGGLWPSTRAAGRPGCLP</sequence>
<organism evidence="1 2">
    <name type="scientific">Actinokineospora fastidiosa</name>
    <dbReference type="NCBI Taxonomy" id="1816"/>
    <lineage>
        <taxon>Bacteria</taxon>
        <taxon>Bacillati</taxon>
        <taxon>Actinomycetota</taxon>
        <taxon>Actinomycetes</taxon>
        <taxon>Pseudonocardiales</taxon>
        <taxon>Pseudonocardiaceae</taxon>
        <taxon>Actinokineospora</taxon>
    </lineage>
</organism>
<dbReference type="Proteomes" id="UP000660680">
    <property type="component" value="Unassembled WGS sequence"/>
</dbReference>
<proteinExistence type="predicted"/>
<evidence type="ECO:0000313" key="1">
    <source>
        <dbReference type="EMBL" id="GGS30829.1"/>
    </source>
</evidence>
<name>A0A918GEJ5_9PSEU</name>
<reference evidence="1" key="2">
    <citation type="submission" date="2020-09" db="EMBL/GenBank/DDBJ databases">
        <authorList>
            <person name="Sun Q."/>
            <person name="Ohkuma M."/>
        </authorList>
    </citation>
    <scope>NUCLEOTIDE SEQUENCE</scope>
    <source>
        <strain evidence="1">JCM 3276</strain>
    </source>
</reference>
<protein>
    <submittedName>
        <fullName evidence="1">Uncharacterized protein</fullName>
    </submittedName>
</protein>
<evidence type="ECO:0000313" key="2">
    <source>
        <dbReference type="Proteomes" id="UP000660680"/>
    </source>
</evidence>
<comment type="caution">
    <text evidence="1">The sequence shown here is derived from an EMBL/GenBank/DDBJ whole genome shotgun (WGS) entry which is preliminary data.</text>
</comment>
<keyword evidence="2" id="KW-1185">Reference proteome</keyword>
<dbReference type="EMBL" id="BMRB01000002">
    <property type="protein sequence ID" value="GGS30829.1"/>
    <property type="molecule type" value="Genomic_DNA"/>
</dbReference>
<dbReference type="AlphaFoldDB" id="A0A918GEJ5"/>
<gene>
    <name evidence="1" type="ORF">GCM10010171_25620</name>
</gene>
<reference evidence="1" key="1">
    <citation type="journal article" date="2014" name="Int. J. Syst. Evol. Microbiol.">
        <title>Complete genome sequence of Corynebacterium casei LMG S-19264T (=DSM 44701T), isolated from a smear-ripened cheese.</title>
        <authorList>
            <consortium name="US DOE Joint Genome Institute (JGI-PGF)"/>
            <person name="Walter F."/>
            <person name="Albersmeier A."/>
            <person name="Kalinowski J."/>
            <person name="Ruckert C."/>
        </authorList>
    </citation>
    <scope>NUCLEOTIDE SEQUENCE</scope>
    <source>
        <strain evidence="1">JCM 3276</strain>
    </source>
</reference>
<accession>A0A918GEJ5</accession>